<dbReference type="OrthoDB" id="19148at2157"/>
<evidence type="ECO:0000313" key="8">
    <source>
        <dbReference type="Proteomes" id="UP000073604"/>
    </source>
</evidence>
<dbReference type="STRING" id="53952.A0127_06550"/>
<dbReference type="InterPro" id="IPR050833">
    <property type="entry name" value="Poly_Biosynth_Transport"/>
</dbReference>
<feature type="transmembrane region" description="Helical" evidence="6">
    <location>
        <begin position="224"/>
        <end position="243"/>
    </location>
</feature>
<dbReference type="KEGG" id="tpep:A0127_06550"/>
<organism evidence="7 8">
    <name type="scientific">Thermococcus peptonophilus</name>
    <dbReference type="NCBI Taxonomy" id="53952"/>
    <lineage>
        <taxon>Archaea</taxon>
        <taxon>Methanobacteriati</taxon>
        <taxon>Methanobacteriota</taxon>
        <taxon>Thermococci</taxon>
        <taxon>Thermococcales</taxon>
        <taxon>Thermococcaceae</taxon>
        <taxon>Thermococcus</taxon>
    </lineage>
</organism>
<evidence type="ECO:0000256" key="5">
    <source>
        <dbReference type="ARBA" id="ARBA00023136"/>
    </source>
</evidence>
<evidence type="ECO:0000256" key="4">
    <source>
        <dbReference type="ARBA" id="ARBA00022989"/>
    </source>
</evidence>
<comment type="subcellular location">
    <subcellularLocation>
        <location evidence="1">Cell membrane</location>
        <topology evidence="1">Multi-pass membrane protein</topology>
    </subcellularLocation>
</comment>
<keyword evidence="4 6" id="KW-1133">Transmembrane helix</keyword>
<proteinExistence type="predicted"/>
<feature type="transmembrane region" description="Helical" evidence="6">
    <location>
        <begin position="397"/>
        <end position="419"/>
    </location>
</feature>
<keyword evidence="3 6" id="KW-0812">Transmembrane</keyword>
<evidence type="ECO:0000256" key="2">
    <source>
        <dbReference type="ARBA" id="ARBA00022475"/>
    </source>
</evidence>
<feature type="transmembrane region" description="Helical" evidence="6">
    <location>
        <begin position="304"/>
        <end position="323"/>
    </location>
</feature>
<dbReference type="RefSeq" id="WP_062389536.1">
    <property type="nucleotide sequence ID" value="NZ_CP014750.1"/>
</dbReference>
<feature type="transmembrane region" description="Helical" evidence="6">
    <location>
        <begin position="129"/>
        <end position="150"/>
    </location>
</feature>
<dbReference type="PANTHER" id="PTHR30250:SF27">
    <property type="entry name" value="POLYSACCHARIDE BIOSYNTHESIS PROTEIN"/>
    <property type="match status" value="1"/>
</dbReference>
<dbReference type="InterPro" id="IPR002797">
    <property type="entry name" value="Polysacc_synth"/>
</dbReference>
<feature type="transmembrane region" description="Helical" evidence="6">
    <location>
        <begin position="343"/>
        <end position="366"/>
    </location>
</feature>
<dbReference type="GO" id="GO:0005886">
    <property type="term" value="C:plasma membrane"/>
    <property type="evidence" value="ECO:0007669"/>
    <property type="project" value="UniProtKB-SubCell"/>
</dbReference>
<dbReference type="Proteomes" id="UP000073604">
    <property type="component" value="Chromosome"/>
</dbReference>
<gene>
    <name evidence="7" type="ORF">A0127_06550</name>
</gene>
<keyword evidence="8" id="KW-1185">Reference proteome</keyword>
<accession>A0A142CVQ4</accession>
<evidence type="ECO:0000256" key="3">
    <source>
        <dbReference type="ARBA" id="ARBA00022692"/>
    </source>
</evidence>
<dbReference type="GeneID" id="27140192"/>
<keyword evidence="5 6" id="KW-0472">Membrane</keyword>
<dbReference type="PANTHER" id="PTHR30250">
    <property type="entry name" value="PST FAMILY PREDICTED COLANIC ACID TRANSPORTER"/>
    <property type="match status" value="1"/>
</dbReference>
<sequence length="509" mass="56434">MSEASQALQKIARGTGIVFAGTIISMLFGFLSRAVIARYFSTGEYGVFNLALTVLNIALVVATLGFQNALPREVAFYREREPSKIGDLVSTALVIVAASSFVITVLLVLGSGFAARVFSEERLVYALKIAALALPFWALTSVVVAVSRGFGRVREQVYFRNIVYPIVWLVLVVLMAVLGLPFTSIFWMYILTQSAVFLALVFEVHRIRLFNVKPSFDPALGKKLVLFSLPLMFVGILNFLMTWTDTLMLGYYKGSEVVGLYNAATPLARLIPIFLGSASVIYSPIVTSLYAQGKIGEMGRVYQILTKWVFLLTLPIFAVMFLFPKATISFLFGEKYVSAAPALQILSLGFMFHTFLGLNGMTLIVIGKPKLNMVGDTFAVVSNISLNLALIPRYGMVGAAVATAVSYFVANVFRSYWLYKMTGIHPFSWNYVKPLGISFLLLGVLKWLNLDVEDIWHAIPVLVVFLAVYALLVLLSRSIDREDVELLLTVEKRLGINLGRIKKILRKFV</sequence>
<feature type="transmembrane region" description="Helical" evidence="6">
    <location>
        <begin position="270"/>
        <end position="292"/>
    </location>
</feature>
<evidence type="ECO:0000256" key="1">
    <source>
        <dbReference type="ARBA" id="ARBA00004651"/>
    </source>
</evidence>
<dbReference type="EMBL" id="CP014750">
    <property type="protein sequence ID" value="AMQ18856.1"/>
    <property type="molecule type" value="Genomic_DNA"/>
</dbReference>
<name>A0A142CVQ4_9EURY</name>
<feature type="transmembrane region" description="Helical" evidence="6">
    <location>
        <begin position="455"/>
        <end position="475"/>
    </location>
</feature>
<dbReference type="AlphaFoldDB" id="A0A142CVQ4"/>
<dbReference type="CDD" id="cd13128">
    <property type="entry name" value="MATE_Wzx_like"/>
    <property type="match status" value="1"/>
</dbReference>
<feature type="transmembrane region" description="Helical" evidence="6">
    <location>
        <begin position="88"/>
        <end position="109"/>
    </location>
</feature>
<dbReference type="Pfam" id="PF01943">
    <property type="entry name" value="Polysacc_synt"/>
    <property type="match status" value="1"/>
</dbReference>
<evidence type="ECO:0000256" key="6">
    <source>
        <dbReference type="SAM" id="Phobius"/>
    </source>
</evidence>
<feature type="transmembrane region" description="Helical" evidence="6">
    <location>
        <begin position="48"/>
        <end position="67"/>
    </location>
</feature>
<evidence type="ECO:0000313" key="7">
    <source>
        <dbReference type="EMBL" id="AMQ18856.1"/>
    </source>
</evidence>
<feature type="transmembrane region" description="Helical" evidence="6">
    <location>
        <begin position="162"/>
        <end position="180"/>
    </location>
</feature>
<reference evidence="8" key="1">
    <citation type="submission" date="2016-03" db="EMBL/GenBank/DDBJ databases">
        <authorList>
            <person name="Oger P.M."/>
        </authorList>
    </citation>
    <scope>NUCLEOTIDE SEQUENCE [LARGE SCALE GENOMIC DNA]</scope>
    <source>
        <strain evidence="8">OG-1</strain>
    </source>
</reference>
<protein>
    <submittedName>
        <fullName evidence="7">Polysaccharide biosynthesis protein</fullName>
    </submittedName>
</protein>
<feature type="transmembrane region" description="Helical" evidence="6">
    <location>
        <begin position="186"/>
        <end position="204"/>
    </location>
</feature>
<feature type="transmembrane region" description="Helical" evidence="6">
    <location>
        <begin position="12"/>
        <end position="36"/>
    </location>
</feature>
<keyword evidence="2" id="KW-1003">Cell membrane</keyword>